<dbReference type="Pfam" id="PF09339">
    <property type="entry name" value="HTH_IclR"/>
    <property type="match status" value="1"/>
</dbReference>
<dbReference type="Proteomes" id="UP001205311">
    <property type="component" value="Unassembled WGS sequence"/>
</dbReference>
<evidence type="ECO:0000256" key="3">
    <source>
        <dbReference type="ARBA" id="ARBA00023163"/>
    </source>
</evidence>
<dbReference type="PANTHER" id="PTHR30136:SF24">
    <property type="entry name" value="HTH-TYPE TRANSCRIPTIONAL REPRESSOR ALLR"/>
    <property type="match status" value="1"/>
</dbReference>
<organism evidence="7 8">
    <name type="scientific">Streptoalloteichus tenebrarius (strain ATCC 17920 / DSM 40477 / JCM 4838 / CBS 697.72 / NBRC 16177 / NCIMB 11028 / NRRL B-12390 / A12253. 1 / ISP 5477)</name>
    <name type="common">Streptomyces tenebrarius</name>
    <dbReference type="NCBI Taxonomy" id="1933"/>
    <lineage>
        <taxon>Bacteria</taxon>
        <taxon>Bacillati</taxon>
        <taxon>Actinomycetota</taxon>
        <taxon>Actinomycetes</taxon>
        <taxon>Pseudonocardiales</taxon>
        <taxon>Pseudonocardiaceae</taxon>
        <taxon>Streptoalloteichus</taxon>
    </lineage>
</organism>
<dbReference type="InterPro" id="IPR011991">
    <property type="entry name" value="ArsR-like_HTH"/>
</dbReference>
<dbReference type="SUPFAM" id="SSF46785">
    <property type="entry name" value="Winged helix' DNA-binding domain"/>
    <property type="match status" value="1"/>
</dbReference>
<feature type="domain" description="IclR-ED" evidence="6">
    <location>
        <begin position="110"/>
        <end position="296"/>
    </location>
</feature>
<evidence type="ECO:0000259" key="5">
    <source>
        <dbReference type="PROSITE" id="PS51077"/>
    </source>
</evidence>
<keyword evidence="8" id="KW-1185">Reference proteome</keyword>
<proteinExistence type="predicted"/>
<dbReference type="SUPFAM" id="SSF55781">
    <property type="entry name" value="GAF domain-like"/>
    <property type="match status" value="1"/>
</dbReference>
<evidence type="ECO:0000256" key="2">
    <source>
        <dbReference type="ARBA" id="ARBA00023125"/>
    </source>
</evidence>
<dbReference type="InterPro" id="IPR050707">
    <property type="entry name" value="HTH_MetabolicPath_Reg"/>
</dbReference>
<dbReference type="InterPro" id="IPR029016">
    <property type="entry name" value="GAF-like_dom_sf"/>
</dbReference>
<reference evidence="7 8" key="1">
    <citation type="submission" date="2022-06" db="EMBL/GenBank/DDBJ databases">
        <title>Genomic Encyclopedia of Archaeal and Bacterial Type Strains, Phase II (KMG-II): from individual species to whole genera.</title>
        <authorList>
            <person name="Goeker M."/>
        </authorList>
    </citation>
    <scope>NUCLEOTIDE SEQUENCE [LARGE SCALE GENOMIC DNA]</scope>
    <source>
        <strain evidence="7 8">DSM 40477</strain>
    </source>
</reference>
<dbReference type="Gene3D" id="3.30.450.40">
    <property type="match status" value="1"/>
</dbReference>
<keyword evidence="3" id="KW-0804">Transcription</keyword>
<evidence type="ECO:0000313" key="8">
    <source>
        <dbReference type="Proteomes" id="UP001205311"/>
    </source>
</evidence>
<dbReference type="SMART" id="SM00346">
    <property type="entry name" value="HTH_ICLR"/>
    <property type="match status" value="1"/>
</dbReference>
<feature type="region of interest" description="Disordered" evidence="4">
    <location>
        <begin position="1"/>
        <end position="22"/>
    </location>
</feature>
<dbReference type="PROSITE" id="PS51077">
    <property type="entry name" value="HTH_ICLR"/>
    <property type="match status" value="1"/>
</dbReference>
<dbReference type="PANTHER" id="PTHR30136">
    <property type="entry name" value="HELIX-TURN-HELIX TRANSCRIPTIONAL REGULATOR, ICLR FAMILY"/>
    <property type="match status" value="1"/>
</dbReference>
<accession>A0ABT1HSU8</accession>
<keyword evidence="1" id="KW-0805">Transcription regulation</keyword>
<evidence type="ECO:0000256" key="4">
    <source>
        <dbReference type="SAM" id="MobiDB-lite"/>
    </source>
</evidence>
<dbReference type="InterPro" id="IPR014757">
    <property type="entry name" value="Tscrpt_reg_IclR_C"/>
</dbReference>
<evidence type="ECO:0000256" key="1">
    <source>
        <dbReference type="ARBA" id="ARBA00023015"/>
    </source>
</evidence>
<comment type="caution">
    <text evidence="7">The sequence shown here is derived from an EMBL/GenBank/DDBJ whole genome shotgun (WGS) entry which is preliminary data.</text>
</comment>
<dbReference type="InterPro" id="IPR036390">
    <property type="entry name" value="WH_DNA-bd_sf"/>
</dbReference>
<protein>
    <submittedName>
        <fullName evidence="7">Transcriptional regulator, IclR family</fullName>
    </submittedName>
</protein>
<dbReference type="InterPro" id="IPR005471">
    <property type="entry name" value="Tscrpt_reg_IclR_N"/>
</dbReference>
<dbReference type="Gene3D" id="1.10.10.10">
    <property type="entry name" value="Winged helix-like DNA-binding domain superfamily/Winged helix DNA-binding domain"/>
    <property type="match status" value="1"/>
</dbReference>
<dbReference type="InterPro" id="IPR036388">
    <property type="entry name" value="WH-like_DNA-bd_sf"/>
</dbReference>
<dbReference type="PROSITE" id="PS51078">
    <property type="entry name" value="ICLR_ED"/>
    <property type="match status" value="1"/>
</dbReference>
<name>A0ABT1HSU8_STRSD</name>
<gene>
    <name evidence="7" type="ORF">LX15_002296</name>
</gene>
<evidence type="ECO:0000259" key="6">
    <source>
        <dbReference type="PROSITE" id="PS51078"/>
    </source>
</evidence>
<dbReference type="Pfam" id="PF01614">
    <property type="entry name" value="IclR_C"/>
    <property type="match status" value="1"/>
</dbReference>
<keyword evidence="2" id="KW-0238">DNA-binding</keyword>
<dbReference type="CDD" id="cd00090">
    <property type="entry name" value="HTH_ARSR"/>
    <property type="match status" value="1"/>
</dbReference>
<feature type="domain" description="HTH iclR-type" evidence="5">
    <location>
        <begin position="47"/>
        <end position="109"/>
    </location>
</feature>
<sequence>MDGRNGRAAGADRTPEGVGRAAWSKVDPASFDNVERGCTVIRMPGPIQSIERAAAILRLLASGARKMGVAELATALGLPKGTVRGILRTLQHVGFVEQSQDTGKYQLGAALFHIGSSYLDVNELRTRALNWSDSLAARSKESVRIGTLHEGQVLVVHHVFRPDNSSQVLEVGALLPAHASALGKVLLANDPLDQLDDAGLVGFTPATCTDPERLREMLAEVRARGWASDVEEMVEGEVSVAAPIRDRRGVTVGAIGISGPIERLCGMTGEDARTPRVELVSYVREAARAISRDLGAIPW</sequence>
<dbReference type="EMBL" id="JAMTCP010000009">
    <property type="protein sequence ID" value="MCP2258598.1"/>
    <property type="molecule type" value="Genomic_DNA"/>
</dbReference>
<evidence type="ECO:0000313" key="7">
    <source>
        <dbReference type="EMBL" id="MCP2258598.1"/>
    </source>
</evidence>